<dbReference type="RefSeq" id="WP_380119428.1">
    <property type="nucleotide sequence ID" value="NZ_JBHSIU010000041.1"/>
</dbReference>
<dbReference type="Gene3D" id="3.10.450.50">
    <property type="match status" value="1"/>
</dbReference>
<dbReference type="InterPro" id="IPR037401">
    <property type="entry name" value="SnoaL-like"/>
</dbReference>
<evidence type="ECO:0000259" key="1">
    <source>
        <dbReference type="Pfam" id="PF13577"/>
    </source>
</evidence>
<dbReference type="SUPFAM" id="SSF54427">
    <property type="entry name" value="NTF2-like"/>
    <property type="match status" value="1"/>
</dbReference>
<dbReference type="EMBL" id="JBHSIU010000041">
    <property type="protein sequence ID" value="MFC5001873.1"/>
    <property type="molecule type" value="Genomic_DNA"/>
</dbReference>
<feature type="domain" description="SnoaL-like" evidence="1">
    <location>
        <begin position="16"/>
        <end position="146"/>
    </location>
</feature>
<gene>
    <name evidence="2" type="ORF">ACFPIJ_29060</name>
</gene>
<accession>A0ABV9VZZ7</accession>
<dbReference type="Pfam" id="PF13577">
    <property type="entry name" value="SnoaL_4"/>
    <property type="match status" value="1"/>
</dbReference>
<reference evidence="3" key="1">
    <citation type="journal article" date="2019" name="Int. J. Syst. Evol. Microbiol.">
        <title>The Global Catalogue of Microorganisms (GCM) 10K type strain sequencing project: providing services to taxonomists for standard genome sequencing and annotation.</title>
        <authorList>
            <consortium name="The Broad Institute Genomics Platform"/>
            <consortium name="The Broad Institute Genome Sequencing Center for Infectious Disease"/>
            <person name="Wu L."/>
            <person name="Ma J."/>
        </authorList>
    </citation>
    <scope>NUCLEOTIDE SEQUENCE [LARGE SCALE GENOMIC DNA]</scope>
    <source>
        <strain evidence="3">CGMCC 4.7152</strain>
    </source>
</reference>
<evidence type="ECO:0000313" key="2">
    <source>
        <dbReference type="EMBL" id="MFC5001873.1"/>
    </source>
</evidence>
<organism evidence="2 3">
    <name type="scientific">Dactylosporangium cerinum</name>
    <dbReference type="NCBI Taxonomy" id="1434730"/>
    <lineage>
        <taxon>Bacteria</taxon>
        <taxon>Bacillati</taxon>
        <taxon>Actinomycetota</taxon>
        <taxon>Actinomycetes</taxon>
        <taxon>Micromonosporales</taxon>
        <taxon>Micromonosporaceae</taxon>
        <taxon>Dactylosporangium</taxon>
    </lineage>
</organism>
<dbReference type="InterPro" id="IPR032710">
    <property type="entry name" value="NTF2-like_dom_sf"/>
</dbReference>
<keyword evidence="3" id="KW-1185">Reference proteome</keyword>
<sequence length="160" mass="17796">MNSTPADIQKTPADIQELLEIETIKGIMARYARFGETADWASFRKLFTEDFTYRADAGPRASADASPVIAVEGRDAFVDAMENLLDGVVAVHQIALPEVTLTSPTTSRAVWAIHDYIKSPGVGNFKGWGHITQEYVKIDGEWKIRSSHTTRTLVEEEWPS</sequence>
<dbReference type="Proteomes" id="UP001595912">
    <property type="component" value="Unassembled WGS sequence"/>
</dbReference>
<evidence type="ECO:0000313" key="3">
    <source>
        <dbReference type="Proteomes" id="UP001595912"/>
    </source>
</evidence>
<protein>
    <submittedName>
        <fullName evidence="2">Nuclear transport factor 2 family protein</fullName>
    </submittedName>
</protein>
<name>A0ABV9VZZ7_9ACTN</name>
<comment type="caution">
    <text evidence="2">The sequence shown here is derived from an EMBL/GenBank/DDBJ whole genome shotgun (WGS) entry which is preliminary data.</text>
</comment>
<proteinExistence type="predicted"/>